<dbReference type="Pfam" id="PF22435">
    <property type="entry name" value="MRM3-like_sub_bind"/>
    <property type="match status" value="1"/>
</dbReference>
<dbReference type="CDD" id="cd18095">
    <property type="entry name" value="SpoU-like_rRNA-MTase"/>
    <property type="match status" value="1"/>
</dbReference>
<dbReference type="InterPro" id="IPR051259">
    <property type="entry name" value="rRNA_Methyltransferase"/>
</dbReference>
<keyword evidence="2 6" id="KW-0489">Methyltransferase</keyword>
<protein>
    <submittedName>
        <fullName evidence="6">RNA methyltransferase</fullName>
    </submittedName>
</protein>
<sequence length="268" mass="28365">MKRVRLLADRKHRKREGAFFVEGVRSVWQAVDAGAEIETLIVSTELLGDSPALGVVEDLEGRGVRVAHLTADLFLRLSDRDGPSGLAAIVRSRLFDLAGLAVRPDAIFVALNEIANPGNVGTIIRTADSINAAGVILLGQTTDPFAPAAVKASMGALFTVPIAHSADAGEFFAWARERGVSVATTSARAESDHWATEYPMPLALLMGSEGDGLPGDLMARGDLRVRIPMVGAVSSLNLAVATGILLYEVRRQQVGPDVTRHRVTAGPA</sequence>
<dbReference type="PANTHER" id="PTHR43191">
    <property type="entry name" value="RRNA METHYLTRANSFERASE 3"/>
    <property type="match status" value="1"/>
</dbReference>
<evidence type="ECO:0000256" key="2">
    <source>
        <dbReference type="ARBA" id="ARBA00022603"/>
    </source>
</evidence>
<dbReference type="GO" id="GO:0008168">
    <property type="term" value="F:methyltransferase activity"/>
    <property type="evidence" value="ECO:0007669"/>
    <property type="project" value="UniProtKB-KW"/>
</dbReference>
<dbReference type="InterPro" id="IPR029064">
    <property type="entry name" value="Ribosomal_eL30-like_sf"/>
</dbReference>
<dbReference type="Pfam" id="PF00588">
    <property type="entry name" value="SpoU_methylase"/>
    <property type="match status" value="1"/>
</dbReference>
<dbReference type="PANTHER" id="PTHR43191:SF2">
    <property type="entry name" value="RRNA METHYLTRANSFERASE 3, MITOCHONDRIAL"/>
    <property type="match status" value="1"/>
</dbReference>
<name>A0ABT2JK79_9PSEU</name>
<reference evidence="6 7" key="1">
    <citation type="submission" date="2021-02" db="EMBL/GenBank/DDBJ databases">
        <title>Actinophytocola xerophila sp. nov., isolated from soil of cotton cropping field.</title>
        <authorList>
            <person name="Huang R."/>
            <person name="Chen X."/>
            <person name="Ge X."/>
            <person name="Liu W."/>
        </authorList>
    </citation>
    <scope>NUCLEOTIDE SEQUENCE [LARGE SCALE GENOMIC DNA]</scope>
    <source>
        <strain evidence="6 7">S1-96</strain>
    </source>
</reference>
<dbReference type="Gene3D" id="3.30.1330.30">
    <property type="match status" value="1"/>
</dbReference>
<dbReference type="Gene3D" id="3.40.1280.10">
    <property type="match status" value="1"/>
</dbReference>
<dbReference type="GO" id="GO:0032259">
    <property type="term" value="P:methylation"/>
    <property type="evidence" value="ECO:0007669"/>
    <property type="project" value="UniProtKB-KW"/>
</dbReference>
<dbReference type="SMART" id="SM00967">
    <property type="entry name" value="SpoU_sub_bind"/>
    <property type="match status" value="1"/>
</dbReference>
<keyword evidence="7" id="KW-1185">Reference proteome</keyword>
<feature type="domain" description="RNA 2-O ribose methyltransferase substrate binding" evidence="5">
    <location>
        <begin position="20"/>
        <end position="96"/>
    </location>
</feature>
<comment type="caution">
    <text evidence="6">The sequence shown here is derived from an EMBL/GenBank/DDBJ whole genome shotgun (WGS) entry which is preliminary data.</text>
</comment>
<dbReference type="SUPFAM" id="SSF55315">
    <property type="entry name" value="L30e-like"/>
    <property type="match status" value="1"/>
</dbReference>
<keyword evidence="4" id="KW-0812">Transmembrane</keyword>
<keyword evidence="4" id="KW-0472">Membrane</keyword>
<dbReference type="InterPro" id="IPR029026">
    <property type="entry name" value="tRNA_m1G_MTases_N"/>
</dbReference>
<dbReference type="InterPro" id="IPR053888">
    <property type="entry name" value="MRM3-like_sub_bind"/>
</dbReference>
<dbReference type="InterPro" id="IPR013123">
    <property type="entry name" value="SpoU_subst-bd"/>
</dbReference>
<dbReference type="InterPro" id="IPR001537">
    <property type="entry name" value="SpoU_MeTrfase"/>
</dbReference>
<keyword evidence="3" id="KW-0808">Transferase</keyword>
<dbReference type="EMBL" id="JAFFZE010000037">
    <property type="protein sequence ID" value="MCT2588293.1"/>
    <property type="molecule type" value="Genomic_DNA"/>
</dbReference>
<feature type="transmembrane region" description="Helical" evidence="4">
    <location>
        <begin position="227"/>
        <end position="247"/>
    </location>
</feature>
<organism evidence="6 7">
    <name type="scientific">Actinophytocola gossypii</name>
    <dbReference type="NCBI Taxonomy" id="2812003"/>
    <lineage>
        <taxon>Bacteria</taxon>
        <taxon>Bacillati</taxon>
        <taxon>Actinomycetota</taxon>
        <taxon>Actinomycetes</taxon>
        <taxon>Pseudonocardiales</taxon>
        <taxon>Pseudonocardiaceae</taxon>
    </lineage>
</organism>
<evidence type="ECO:0000256" key="3">
    <source>
        <dbReference type="ARBA" id="ARBA00022679"/>
    </source>
</evidence>
<evidence type="ECO:0000259" key="5">
    <source>
        <dbReference type="SMART" id="SM00967"/>
    </source>
</evidence>
<keyword evidence="4" id="KW-1133">Transmembrane helix</keyword>
<evidence type="ECO:0000313" key="7">
    <source>
        <dbReference type="Proteomes" id="UP001156441"/>
    </source>
</evidence>
<evidence type="ECO:0000256" key="4">
    <source>
        <dbReference type="SAM" id="Phobius"/>
    </source>
</evidence>
<evidence type="ECO:0000256" key="1">
    <source>
        <dbReference type="ARBA" id="ARBA00007228"/>
    </source>
</evidence>
<accession>A0ABT2JK79</accession>
<dbReference type="InterPro" id="IPR029028">
    <property type="entry name" value="Alpha/beta_knot_MTases"/>
</dbReference>
<comment type="similarity">
    <text evidence="1">Belongs to the class IV-like SAM-binding methyltransferase superfamily. RNA methyltransferase TrmH family.</text>
</comment>
<dbReference type="RefSeq" id="WP_260196260.1">
    <property type="nucleotide sequence ID" value="NZ_JAFFZE010000037.1"/>
</dbReference>
<proteinExistence type="inferred from homology"/>
<evidence type="ECO:0000313" key="6">
    <source>
        <dbReference type="EMBL" id="MCT2588293.1"/>
    </source>
</evidence>
<dbReference type="Proteomes" id="UP001156441">
    <property type="component" value="Unassembled WGS sequence"/>
</dbReference>
<gene>
    <name evidence="6" type="ORF">JT362_34805</name>
</gene>
<dbReference type="SUPFAM" id="SSF75217">
    <property type="entry name" value="alpha/beta knot"/>
    <property type="match status" value="1"/>
</dbReference>